<keyword evidence="5 6" id="KW-0408">Iron</keyword>
<protein>
    <submittedName>
        <fullName evidence="8">Cytochrome c peroxidase</fullName>
    </submittedName>
</protein>
<dbReference type="Proteomes" id="UP000186997">
    <property type="component" value="Unassembled WGS sequence"/>
</dbReference>
<dbReference type="PANTHER" id="PTHR30600">
    <property type="entry name" value="CYTOCHROME C PEROXIDASE-RELATED"/>
    <property type="match status" value="1"/>
</dbReference>
<dbReference type="InterPro" id="IPR004852">
    <property type="entry name" value="Di-haem_cyt_c_peroxidsae"/>
</dbReference>
<dbReference type="PROSITE" id="PS51007">
    <property type="entry name" value="CYTC"/>
    <property type="match status" value="1"/>
</dbReference>
<dbReference type="InterPro" id="IPR036909">
    <property type="entry name" value="Cyt_c-like_dom_sf"/>
</dbReference>
<accession>A0A1R3WD55</accession>
<keyword evidence="4" id="KW-0560">Oxidoreductase</keyword>
<dbReference type="AlphaFoldDB" id="A0A1R3WD55"/>
<dbReference type="SUPFAM" id="SSF46626">
    <property type="entry name" value="Cytochrome c"/>
    <property type="match status" value="2"/>
</dbReference>
<proteinExistence type="predicted"/>
<name>A0A1R3WD55_9RHOB</name>
<comment type="subcellular location">
    <subcellularLocation>
        <location evidence="1">Cell envelope</location>
    </subcellularLocation>
</comment>
<keyword evidence="9" id="KW-1185">Reference proteome</keyword>
<evidence type="ECO:0000313" key="8">
    <source>
        <dbReference type="EMBL" id="SIT75857.1"/>
    </source>
</evidence>
<evidence type="ECO:0000256" key="2">
    <source>
        <dbReference type="ARBA" id="ARBA00022617"/>
    </source>
</evidence>
<dbReference type="InterPro" id="IPR051395">
    <property type="entry name" value="Cytochrome_c_Peroxidase/MauG"/>
</dbReference>
<keyword evidence="2 6" id="KW-0349">Heme</keyword>
<evidence type="ECO:0000256" key="6">
    <source>
        <dbReference type="PROSITE-ProRule" id="PRU00433"/>
    </source>
</evidence>
<dbReference type="Pfam" id="PF03150">
    <property type="entry name" value="CCP_MauG"/>
    <property type="match status" value="1"/>
</dbReference>
<evidence type="ECO:0000256" key="1">
    <source>
        <dbReference type="ARBA" id="ARBA00004196"/>
    </source>
</evidence>
<gene>
    <name evidence="8" type="ORF">SAMN05421665_0267</name>
</gene>
<evidence type="ECO:0000259" key="7">
    <source>
        <dbReference type="PROSITE" id="PS51007"/>
    </source>
</evidence>
<evidence type="ECO:0000313" key="9">
    <source>
        <dbReference type="Proteomes" id="UP000186997"/>
    </source>
</evidence>
<reference evidence="9" key="1">
    <citation type="submission" date="2017-01" db="EMBL/GenBank/DDBJ databases">
        <authorList>
            <person name="Varghese N."/>
            <person name="Submissions S."/>
        </authorList>
    </citation>
    <scope>NUCLEOTIDE SEQUENCE [LARGE SCALE GENOMIC DNA]</scope>
    <source>
        <strain evidence="9">DSM 29591</strain>
    </source>
</reference>
<evidence type="ECO:0000256" key="3">
    <source>
        <dbReference type="ARBA" id="ARBA00022723"/>
    </source>
</evidence>
<dbReference type="InterPro" id="IPR009056">
    <property type="entry name" value="Cyt_c-like_dom"/>
</dbReference>
<keyword evidence="8" id="KW-0575">Peroxidase</keyword>
<dbReference type="Gene3D" id="1.10.760.10">
    <property type="entry name" value="Cytochrome c-like domain"/>
    <property type="match status" value="2"/>
</dbReference>
<dbReference type="GO" id="GO:0046872">
    <property type="term" value="F:metal ion binding"/>
    <property type="evidence" value="ECO:0007669"/>
    <property type="project" value="UniProtKB-KW"/>
</dbReference>
<dbReference type="GO" id="GO:0009055">
    <property type="term" value="F:electron transfer activity"/>
    <property type="evidence" value="ECO:0007669"/>
    <property type="project" value="InterPro"/>
</dbReference>
<dbReference type="STRING" id="287098.SAMN05421665_0267"/>
<feature type="domain" description="Cytochrome c" evidence="7">
    <location>
        <begin position="335"/>
        <end position="498"/>
    </location>
</feature>
<keyword evidence="3 6" id="KW-0479">Metal-binding</keyword>
<dbReference type="GO" id="GO:0030313">
    <property type="term" value="C:cell envelope"/>
    <property type="evidence" value="ECO:0007669"/>
    <property type="project" value="UniProtKB-SubCell"/>
</dbReference>
<evidence type="ECO:0000256" key="5">
    <source>
        <dbReference type="ARBA" id="ARBA00023004"/>
    </source>
</evidence>
<sequence length="520" mass="56846">MPFQRCPQIPLERPFIVARNTQAKRVHDTDQLFSLGVAGPRINLKERARLGIVARLHQIARHFHIGLRRCRKKQHGCTNVGTGCVQVVYAFHTAVLWLFLGASLATAQGIDPDDYIQVDPDQARIGQLLFYDKILSGNKNISCGTCHHHDHAGGDGLSLGIGEGGVGVGPERTAGSGPDAIRKRIPRNAPSLWNLGHNDIETLFHDGRLTRSEIYGNGYDSPAEEWLPAGLDNLVAAQALFPMVSQFEMAGNPRENEIAGATHDRIDVAWPIIAKRVRTIPAYGSMFVQAFDHIEEPADVTIVEIGNALGAFIISEWQSYDSSYDKWLAGTPLPEDAERGRQLFFTGRCASCHAGPLFTDQSFHALGLPAFGPGRTRPWDQISRDVGRMAETNLPQDAYKFRTPSLRNVALTAPYGHNGAYATLDGIIRHHADPIGTGAAWTPAQANLPEVPWLAAADFAIRQDRLELARQSAAIDMRPIALTDTEITDLIAFLNALTGETAHTRPMGRPDTVPSGLPVD</sequence>
<dbReference type="EMBL" id="FTPR01000001">
    <property type="protein sequence ID" value="SIT75857.1"/>
    <property type="molecule type" value="Genomic_DNA"/>
</dbReference>
<dbReference type="GO" id="GO:0020037">
    <property type="term" value="F:heme binding"/>
    <property type="evidence" value="ECO:0007669"/>
    <property type="project" value="InterPro"/>
</dbReference>
<dbReference type="GO" id="GO:0004130">
    <property type="term" value="F:cytochrome-c peroxidase activity"/>
    <property type="evidence" value="ECO:0007669"/>
    <property type="project" value="TreeGrafter"/>
</dbReference>
<organism evidence="8 9">
    <name type="scientific">Yoonia rosea</name>
    <dbReference type="NCBI Taxonomy" id="287098"/>
    <lineage>
        <taxon>Bacteria</taxon>
        <taxon>Pseudomonadati</taxon>
        <taxon>Pseudomonadota</taxon>
        <taxon>Alphaproteobacteria</taxon>
        <taxon>Rhodobacterales</taxon>
        <taxon>Paracoccaceae</taxon>
        <taxon>Yoonia</taxon>
    </lineage>
</organism>
<evidence type="ECO:0000256" key="4">
    <source>
        <dbReference type="ARBA" id="ARBA00023002"/>
    </source>
</evidence>